<feature type="binding site" evidence="8">
    <location>
        <position position="241"/>
    </location>
    <ligand>
        <name>Mg(2+)</name>
        <dbReference type="ChEBI" id="CHEBI:18420"/>
        <label>1</label>
        <note>catalytic</note>
    </ligand>
</feature>
<dbReference type="EMBL" id="NNAY01001586">
    <property type="protein sequence ID" value="OXU23517.1"/>
    <property type="molecule type" value="Genomic_DNA"/>
</dbReference>
<evidence type="ECO:0000256" key="3">
    <source>
        <dbReference type="ARBA" id="ARBA00005152"/>
    </source>
</evidence>
<dbReference type="UniPathway" id="UPA00823">
    <property type="reaction ID" value="UER00788"/>
</dbReference>
<dbReference type="InterPro" id="IPR000760">
    <property type="entry name" value="Inositol_monophosphatase-like"/>
</dbReference>
<feature type="binding site" evidence="8">
    <location>
        <position position="115"/>
    </location>
    <ligand>
        <name>Mg(2+)</name>
        <dbReference type="ChEBI" id="CHEBI:18420"/>
        <label>1</label>
        <note>catalytic</note>
    </ligand>
</feature>
<dbReference type="Gene3D" id="3.40.190.80">
    <property type="match status" value="1"/>
</dbReference>
<dbReference type="InterPro" id="IPR020550">
    <property type="entry name" value="Inositol_monophosphatase_CS"/>
</dbReference>
<feature type="binding site" evidence="8">
    <location>
        <position position="112"/>
    </location>
    <ligand>
        <name>Mg(2+)</name>
        <dbReference type="ChEBI" id="CHEBI:18420"/>
        <label>1</label>
        <note>catalytic</note>
    </ligand>
</feature>
<gene>
    <name evidence="10" type="ORF">TSAR_005958</name>
</gene>
<dbReference type="InterPro" id="IPR033942">
    <property type="entry name" value="IMPase"/>
</dbReference>
<dbReference type="GO" id="GO:0008934">
    <property type="term" value="F:inositol monophosphate 1-phosphatase activity"/>
    <property type="evidence" value="ECO:0007669"/>
    <property type="project" value="InterPro"/>
</dbReference>
<comment type="similarity">
    <text evidence="4 9">Belongs to the inositol monophosphatase superfamily.</text>
</comment>
<dbReference type="PANTHER" id="PTHR20854">
    <property type="entry name" value="INOSITOL MONOPHOSPHATASE"/>
    <property type="match status" value="1"/>
</dbReference>
<evidence type="ECO:0000313" key="11">
    <source>
        <dbReference type="Proteomes" id="UP000215335"/>
    </source>
</evidence>
<dbReference type="STRING" id="543379.A0A232EZ08"/>
<evidence type="ECO:0000256" key="7">
    <source>
        <dbReference type="ARBA" id="ARBA00022842"/>
    </source>
</evidence>
<comment type="cofactor">
    <cofactor evidence="2 8 9">
        <name>Mg(2+)</name>
        <dbReference type="ChEBI" id="CHEBI:18420"/>
    </cofactor>
</comment>
<name>A0A232EZ08_9HYME</name>
<dbReference type="GO" id="GO:0006021">
    <property type="term" value="P:inositol biosynthetic process"/>
    <property type="evidence" value="ECO:0007669"/>
    <property type="project" value="UniProtKB-UniPathway"/>
</dbReference>
<evidence type="ECO:0000256" key="4">
    <source>
        <dbReference type="ARBA" id="ARBA00009759"/>
    </source>
</evidence>
<comment type="caution">
    <text evidence="10">The sequence shown here is derived from an EMBL/GenBank/DDBJ whole genome shotgun (WGS) entry which is preliminary data.</text>
</comment>
<evidence type="ECO:0000256" key="2">
    <source>
        <dbReference type="ARBA" id="ARBA00001946"/>
    </source>
</evidence>
<keyword evidence="11" id="KW-1185">Reference proteome</keyword>
<dbReference type="FunFam" id="3.30.540.10:FF:000004">
    <property type="entry name" value="Inositol-1-monophosphatase"/>
    <property type="match status" value="1"/>
</dbReference>
<dbReference type="AlphaFoldDB" id="A0A232EZ08"/>
<feature type="binding site" evidence="8">
    <location>
        <position position="92"/>
    </location>
    <ligand>
        <name>Mg(2+)</name>
        <dbReference type="ChEBI" id="CHEBI:18420"/>
        <label>1</label>
        <note>catalytic</note>
    </ligand>
</feature>
<dbReference type="InterPro" id="IPR020583">
    <property type="entry name" value="Inositol_monoP_metal-BS"/>
</dbReference>
<dbReference type="SUPFAM" id="SSF56655">
    <property type="entry name" value="Carbohydrate phosphatase"/>
    <property type="match status" value="1"/>
</dbReference>
<dbReference type="Proteomes" id="UP000215335">
    <property type="component" value="Unassembled WGS sequence"/>
</dbReference>
<evidence type="ECO:0000256" key="5">
    <source>
        <dbReference type="ARBA" id="ARBA00022723"/>
    </source>
</evidence>
<proteinExistence type="inferred from homology"/>
<dbReference type="FunFam" id="3.40.190.80:FF:000002">
    <property type="entry name" value="Inositol-1-monophosphatase"/>
    <property type="match status" value="1"/>
</dbReference>
<dbReference type="CDD" id="cd01639">
    <property type="entry name" value="IMPase"/>
    <property type="match status" value="1"/>
</dbReference>
<evidence type="ECO:0000256" key="8">
    <source>
        <dbReference type="PIRSR" id="PIRSR600760-2"/>
    </source>
</evidence>
<accession>A0A232EZ08</accession>
<evidence type="ECO:0000256" key="9">
    <source>
        <dbReference type="RuleBase" id="RU364068"/>
    </source>
</evidence>
<dbReference type="PRINTS" id="PR00377">
    <property type="entry name" value="IMPHPHTASES"/>
</dbReference>
<sequence>MSELDQFYEVVLELVKQGGSLEQICDKLMIDRKMKNVPFRNFQLIRENISRQKNIQVKSCDVDLVTETDQMVEKLLMDGISAKFPDHKFIGEETTAQGHKVELTDAPTWIIDPVDGTMNFVHSMPHTCISIALYVNKVAEIGIVYNPVIEQFFSARRGQGAFLNGAPIHVSGETELNKALVMMELGTSRDPEKMRIVMENLKTMTPLVHGTRALGSCALNMCMVAMGAADVMYEFGIHVWDIAAGDLIVREAGGTCIDPAGGDFDPLSRRALCASSPELAQKVSGTLVQYYPERD</sequence>
<dbReference type="PANTHER" id="PTHR20854:SF4">
    <property type="entry name" value="INOSITOL-1-MONOPHOSPHATASE-RELATED"/>
    <property type="match status" value="1"/>
</dbReference>
<dbReference type="InterPro" id="IPR020552">
    <property type="entry name" value="Inositol_monoPase_Li-sen"/>
</dbReference>
<evidence type="ECO:0000313" key="10">
    <source>
        <dbReference type="EMBL" id="OXU23517.1"/>
    </source>
</evidence>
<dbReference type="GO" id="GO:0046854">
    <property type="term" value="P:phosphatidylinositol phosphate biosynthetic process"/>
    <property type="evidence" value="ECO:0007669"/>
    <property type="project" value="InterPro"/>
</dbReference>
<dbReference type="PROSITE" id="PS00630">
    <property type="entry name" value="IMP_2"/>
    <property type="match status" value="1"/>
</dbReference>
<keyword evidence="6 9" id="KW-0378">Hydrolase</keyword>
<dbReference type="PROSITE" id="PS00629">
    <property type="entry name" value="IMP_1"/>
    <property type="match status" value="1"/>
</dbReference>
<keyword evidence="5 8" id="KW-0479">Metal-binding</keyword>
<dbReference type="PRINTS" id="PR00378">
    <property type="entry name" value="LIIMPHPHTASE"/>
</dbReference>
<dbReference type="GO" id="GO:0046872">
    <property type="term" value="F:metal ion binding"/>
    <property type="evidence" value="ECO:0007669"/>
    <property type="project" value="UniProtKB-KW"/>
</dbReference>
<evidence type="ECO:0000256" key="1">
    <source>
        <dbReference type="ARBA" id="ARBA00001033"/>
    </source>
</evidence>
<organism evidence="10 11">
    <name type="scientific">Trichomalopsis sarcophagae</name>
    <dbReference type="NCBI Taxonomy" id="543379"/>
    <lineage>
        <taxon>Eukaryota</taxon>
        <taxon>Metazoa</taxon>
        <taxon>Ecdysozoa</taxon>
        <taxon>Arthropoda</taxon>
        <taxon>Hexapoda</taxon>
        <taxon>Insecta</taxon>
        <taxon>Pterygota</taxon>
        <taxon>Neoptera</taxon>
        <taxon>Endopterygota</taxon>
        <taxon>Hymenoptera</taxon>
        <taxon>Apocrita</taxon>
        <taxon>Proctotrupomorpha</taxon>
        <taxon>Chalcidoidea</taxon>
        <taxon>Pteromalidae</taxon>
        <taxon>Pteromalinae</taxon>
        <taxon>Trichomalopsis</taxon>
    </lineage>
</organism>
<dbReference type="Pfam" id="PF00459">
    <property type="entry name" value="Inositol_P"/>
    <property type="match status" value="1"/>
</dbReference>
<dbReference type="Gene3D" id="3.30.540.10">
    <property type="entry name" value="Fructose-1,6-Bisphosphatase, subunit A, domain 1"/>
    <property type="match status" value="1"/>
</dbReference>
<dbReference type="EC" id="3.1.3.25" evidence="9"/>
<evidence type="ECO:0000256" key="6">
    <source>
        <dbReference type="ARBA" id="ARBA00022801"/>
    </source>
</evidence>
<comment type="catalytic activity">
    <reaction evidence="1 9">
        <text>a myo-inositol phosphate + H2O = myo-inositol + phosphate</text>
        <dbReference type="Rhea" id="RHEA:24056"/>
        <dbReference type="ChEBI" id="CHEBI:15377"/>
        <dbReference type="ChEBI" id="CHEBI:17268"/>
        <dbReference type="ChEBI" id="CHEBI:43474"/>
        <dbReference type="ChEBI" id="CHEBI:84139"/>
        <dbReference type="EC" id="3.1.3.25"/>
    </reaction>
</comment>
<dbReference type="GO" id="GO:0007165">
    <property type="term" value="P:signal transduction"/>
    <property type="evidence" value="ECO:0007669"/>
    <property type="project" value="TreeGrafter"/>
</dbReference>
<dbReference type="OrthoDB" id="10254945at2759"/>
<keyword evidence="7 8" id="KW-0460">Magnesium</keyword>
<comment type="pathway">
    <text evidence="3 9">Polyol metabolism; myo-inositol biosynthesis; myo-inositol from D-glucose 6-phosphate: step 2/2.</text>
</comment>
<reference evidence="10 11" key="1">
    <citation type="journal article" date="2017" name="Curr. Biol.">
        <title>The Evolution of Venom by Co-option of Single-Copy Genes.</title>
        <authorList>
            <person name="Martinson E.O."/>
            <person name="Mrinalini"/>
            <person name="Kelkar Y.D."/>
            <person name="Chang C.H."/>
            <person name="Werren J.H."/>
        </authorList>
    </citation>
    <scope>NUCLEOTIDE SEQUENCE [LARGE SCALE GENOMIC DNA]</scope>
    <source>
        <strain evidence="10 11">Alberta</strain>
        <tissue evidence="10">Whole body</tissue>
    </source>
</reference>
<protein>
    <recommendedName>
        <fullName evidence="9">Inositol-1-monophosphatase</fullName>
        <ecNumber evidence="9">3.1.3.25</ecNumber>
    </recommendedName>
</protein>